<evidence type="ECO:0000256" key="4">
    <source>
        <dbReference type="ARBA" id="ARBA00022989"/>
    </source>
</evidence>
<name>A0ABS7MHZ9_9ACTN</name>
<dbReference type="InterPro" id="IPR036259">
    <property type="entry name" value="MFS_trans_sf"/>
</dbReference>
<dbReference type="InterPro" id="IPR011701">
    <property type="entry name" value="MFS"/>
</dbReference>
<dbReference type="Pfam" id="PF07690">
    <property type="entry name" value="MFS_1"/>
    <property type="match status" value="1"/>
</dbReference>
<dbReference type="EMBL" id="JAIMFO010000004">
    <property type="protein sequence ID" value="MBY4796933.1"/>
    <property type="molecule type" value="Genomic_DNA"/>
</dbReference>
<feature type="transmembrane region" description="Helical" evidence="6">
    <location>
        <begin position="12"/>
        <end position="38"/>
    </location>
</feature>
<dbReference type="RefSeq" id="WP_222198653.1">
    <property type="nucleotide sequence ID" value="NZ_JAIMFO010000004.1"/>
</dbReference>
<evidence type="ECO:0000256" key="3">
    <source>
        <dbReference type="ARBA" id="ARBA00022692"/>
    </source>
</evidence>
<feature type="transmembrane region" description="Helical" evidence="6">
    <location>
        <begin position="50"/>
        <end position="69"/>
    </location>
</feature>
<evidence type="ECO:0000256" key="5">
    <source>
        <dbReference type="ARBA" id="ARBA00023136"/>
    </source>
</evidence>
<feature type="transmembrane region" description="Helical" evidence="6">
    <location>
        <begin position="251"/>
        <end position="272"/>
    </location>
</feature>
<keyword evidence="4 6" id="KW-1133">Transmembrane helix</keyword>
<dbReference type="PANTHER" id="PTHR42718">
    <property type="entry name" value="MAJOR FACILITATOR SUPERFAMILY MULTIDRUG TRANSPORTER MFSC"/>
    <property type="match status" value="1"/>
</dbReference>
<comment type="caution">
    <text evidence="8">The sequence shown here is derived from an EMBL/GenBank/DDBJ whole genome shotgun (WGS) entry which is preliminary data.</text>
</comment>
<feature type="transmembrane region" description="Helical" evidence="6">
    <location>
        <begin position="279"/>
        <end position="298"/>
    </location>
</feature>
<dbReference type="CDD" id="cd17321">
    <property type="entry name" value="MFS_MMR_MDR_like"/>
    <property type="match status" value="1"/>
</dbReference>
<dbReference type="PRINTS" id="PR01036">
    <property type="entry name" value="TCRTETB"/>
</dbReference>
<dbReference type="Gene3D" id="1.20.1250.20">
    <property type="entry name" value="MFS general substrate transporter like domains"/>
    <property type="match status" value="2"/>
</dbReference>
<feature type="transmembrane region" description="Helical" evidence="6">
    <location>
        <begin position="76"/>
        <end position="97"/>
    </location>
</feature>
<reference evidence="8 9" key="1">
    <citation type="submission" date="2021-08" db="EMBL/GenBank/DDBJ databases">
        <title>Collinsella faecalis sp. nov. isolated from swine faeces.</title>
        <authorList>
            <person name="Oh B.S."/>
            <person name="Lee J.H."/>
        </authorList>
    </citation>
    <scope>NUCLEOTIDE SEQUENCE [LARGE SCALE GENOMIC DNA]</scope>
    <source>
        <strain evidence="8 9">AGMB00827</strain>
    </source>
</reference>
<protein>
    <submittedName>
        <fullName evidence="8">MFS transporter</fullName>
    </submittedName>
</protein>
<feature type="transmembrane region" description="Helical" evidence="6">
    <location>
        <begin position="386"/>
        <end position="414"/>
    </location>
</feature>
<sequence length="430" mass="46043">MSQQQPTKSKWAILITVLIMTFMVCLDSSIVTVALPVMQKRLGAGDEIQWVSSVYLIATCVVLLPFGRLGDRFGKVFIFQAGVVGFTIGSLLCGIAQTLPVLIAARIVQGVGCALAMANNMGIITEAFPAHERGRAMGLLSSFVALGMMVGPVLGGVIVSRWPWEWIFLINVPVGIASYFVGRAVLPRSERQKEPLEKTSLLDAIRLCFEREAFRLNFATMFIVFMGIGASELLLPFYFQDAHGFGPDMAGLLFLALPVANALIGPLSGAISDRIGCEVPTLVGLVVYIVGLLAVGTLDDSSSIPTILLLVGLMSTGTAIFQSPNNALFMNSAPPRALGVAGSMGGLARYLGLAIGIWGGSELLYGRMSAEMGTPVTSLIPGRPDIFLAGFTFVFHVLAILISLACVLTALRWFRKRQERAGRKRQAEAA</sequence>
<dbReference type="Proteomes" id="UP000700908">
    <property type="component" value="Unassembled WGS sequence"/>
</dbReference>
<organism evidence="8 9">
    <name type="scientific">Collinsella ureilytica</name>
    <dbReference type="NCBI Taxonomy" id="2869515"/>
    <lineage>
        <taxon>Bacteria</taxon>
        <taxon>Bacillati</taxon>
        <taxon>Actinomycetota</taxon>
        <taxon>Coriobacteriia</taxon>
        <taxon>Coriobacteriales</taxon>
        <taxon>Coriobacteriaceae</taxon>
        <taxon>Collinsella</taxon>
    </lineage>
</organism>
<feature type="transmembrane region" description="Helical" evidence="6">
    <location>
        <begin position="337"/>
        <end position="358"/>
    </location>
</feature>
<keyword evidence="2" id="KW-0813">Transport</keyword>
<keyword evidence="3 6" id="KW-0812">Transmembrane</keyword>
<dbReference type="PANTHER" id="PTHR42718:SF9">
    <property type="entry name" value="MAJOR FACILITATOR SUPERFAMILY MULTIDRUG TRANSPORTER MFSC"/>
    <property type="match status" value="1"/>
</dbReference>
<feature type="transmembrane region" description="Helical" evidence="6">
    <location>
        <begin position="166"/>
        <end position="186"/>
    </location>
</feature>
<comment type="subcellular location">
    <subcellularLocation>
        <location evidence="1">Cell membrane</location>
        <topology evidence="1">Multi-pass membrane protein</topology>
    </subcellularLocation>
</comment>
<feature type="transmembrane region" description="Helical" evidence="6">
    <location>
        <begin position="304"/>
        <end position="325"/>
    </location>
</feature>
<evidence type="ECO:0000256" key="6">
    <source>
        <dbReference type="SAM" id="Phobius"/>
    </source>
</evidence>
<proteinExistence type="predicted"/>
<evidence type="ECO:0000256" key="2">
    <source>
        <dbReference type="ARBA" id="ARBA00022448"/>
    </source>
</evidence>
<accession>A0ABS7MHZ9</accession>
<dbReference type="SUPFAM" id="SSF103473">
    <property type="entry name" value="MFS general substrate transporter"/>
    <property type="match status" value="1"/>
</dbReference>
<feature type="transmembrane region" description="Helical" evidence="6">
    <location>
        <begin position="136"/>
        <end position="160"/>
    </location>
</feature>
<feature type="transmembrane region" description="Helical" evidence="6">
    <location>
        <begin position="103"/>
        <end position="124"/>
    </location>
</feature>
<gene>
    <name evidence="8" type="ORF">K6V98_00935</name>
</gene>
<keyword evidence="5 6" id="KW-0472">Membrane</keyword>
<keyword evidence="9" id="KW-1185">Reference proteome</keyword>
<dbReference type="PROSITE" id="PS50850">
    <property type="entry name" value="MFS"/>
    <property type="match status" value="1"/>
</dbReference>
<feature type="domain" description="Major facilitator superfamily (MFS) profile" evidence="7">
    <location>
        <begin position="13"/>
        <end position="417"/>
    </location>
</feature>
<evidence type="ECO:0000256" key="1">
    <source>
        <dbReference type="ARBA" id="ARBA00004651"/>
    </source>
</evidence>
<evidence type="ECO:0000259" key="7">
    <source>
        <dbReference type="PROSITE" id="PS50850"/>
    </source>
</evidence>
<evidence type="ECO:0000313" key="9">
    <source>
        <dbReference type="Proteomes" id="UP000700908"/>
    </source>
</evidence>
<feature type="transmembrane region" description="Helical" evidence="6">
    <location>
        <begin position="216"/>
        <end position="239"/>
    </location>
</feature>
<evidence type="ECO:0000313" key="8">
    <source>
        <dbReference type="EMBL" id="MBY4796933.1"/>
    </source>
</evidence>
<dbReference type="InterPro" id="IPR020846">
    <property type="entry name" value="MFS_dom"/>
</dbReference>